<sequence length="2316" mass="260147">MAEARQYSEQTGKNISDKDVWKSGFTSGAIEYATEKIPLDYFFGWLKKPGVKNSIGDAVGKVVADNPTARQEMSKLAEKASRELGADAFGKKTLLQLAKDSSVEGASEFAAEYLGAFVPVIYQNPEDYPTLSEALRNGFEGAKAGLFMGGVIGGPNRIAANYVNKKRRQAQGEVHVVESKDGKISEVLGLDKDNNLIVQDADGNQSFLAQSNIAEYTSIPFEQFSKGFSDQVNNIAEKSREEGYSIEDPTQKNQAKMLYDKSREGVESIWGGDPDEELLKYGNTPAEQLQSLSESGADEKTIQAVSDYINARSAYEGMIDKVIESVDLKIAQDRETIQSNANKDGNVYSAKIHGRDETEYYIVGGDIHLLEDGSGDVDKESSSGSVVVKDSSTGALEMVSIDQLSGVQSTPIEDLLSKLETTVRQNEMQRLAGEIDGDLPFNPGDVYEIDGPDGSTSSVQILQSNPDGSVVVSDGHNQEVAKREDVQALVDLKKRNDLFGRAKDEGNESRMQYEPGDVVRLGDGIEGEVVRGEDADGNILVRVEKDGQESVIQYPSKDIGTTDVKDSANDVYIPDKIENESDSEEQNKIKPPVDKNGNIDYDSIGDAQMYADALVSEFPDDVSLQSEIINDEVDRIQAQIDHISSPEQSKGKRRIEIEREKKALKERLRMLKQAEELLNPKDIQEDETSVSVAEDIDASEDKQQGDNELEDEVPVSPSIEEMRESIDTNPSEAQKEAGNYKKGHVKVDGFSITIENPKNSERSGKDKDGAAWSVTMQNDYGYILGTKGKDGDHIDIFLSDSPEEGSVFVVDQIKEDGSFDEHKVMYGFSGIEEAKAAYLSNYSPGWKGLGNITEVSKENFKKWIKSSKRKTKPFAEYSSMNREEKNPDYLNELEEFRKQTDTSGRTKIDEAAYDSEELYAPLLVNGMPSKLAVLTAVSDNITDPAIQIAVYDYSDEIDEKTNEGWQKWANLSDEYNSGTKAPDKAIERGDTGSLGFRTVDAALEFADWFEKKKAGSILFREGQTNVYSDEERSIISKAKDEGIFMLAPNGNPTNLNENQWVQVRTKAFKDWFGDWEKVARVEKLRKSSPVSISGTEIEASKDLKQYKKNAFEYGKSLQGVYVNRDTGKKISLQRGRKRGGLNEVLQHDYKNTEHLQSIAAIPGIIENAIYIDSADNTDRKVNAQSFDYYVVGIQIGGVDYTVRAVMVNTKSGETYYDHKLSSIEKGKLLDLIARQGAYNSDFGTTPDTKSTIADLSKVKDTKLVSLLQTNTSKVVDENGEPMVVYHGTLSKSLTEFSKDFIGSRYSFDDKGFFFISSKKIAEDYETSEFDSSQKGEVVDAYVELKTPLIIDDNWCRKNGLGKNIFKDYDVIGFWDSYQSLIIEESENNDGVIIYDGKSSMVVAFEPNQIKSASENVGTFYSENPSILFRESDTPLRESEEDIFARGQLSDNIPEDFASVHFAYEPGLRHIYANPEAYDKLEAMYKENGGYLEEGWEYEFSPEDFTLKKGYVCCKSSNEYEYPAMIPGAGDDSYCVFFEGEEVARIYDGVVAKVGKLLDVWKRQKGGSYEKMGVQNPNTEGKEVRSRDADLLDKEYFDAVNAGDLETAQRLVDERAEETGYTLLDDYRDGHHAPSSGVEKEDFSNIEVLKEDVEENGGDTNLFAVAHGVHNQPDDYFSDRGARLYMYNDTAGRESQAAIGSVIRNIQYQLKNNGSVTDMPTITVYRSVPSDVKDSLLQSEGQWVSPSKTYAEAHGDARFGIGNHKIIEQEVRADHLWWDGNDIREWGFDDGETYRYKNTSNNVKRHDAVVRDDAGNIIPLSKRFDENNSDIRFRQGANKGAGNNAERIEQAVKELAEKLGGNIRIVKDVREIKSLNKGTEIRMRRAKGWYDLSSEEVVLLLENATSEADARATVFHEVVGHKGLRELFGDDFDAFLDRVYSQVSVKSRERINEKAKKKGWDFRVATEEYMAELAERGFSDNEEHSFWRKVKSLFMQLLDKTSVKLGFSLTDDDLRYILWRSYKKMTDKSLLAEVDNVSMKNKLGIGTFRQKGRIPENNYRDEERPVAGVAREYYEEKVKGFGYKMMEGYVDHSRGLLKFQEALEKEHGKPIEAYENAYLGLNRLSSVNTFDMEDYMLNYFKPLVKSVADVSDKSKSGYNDLCNYLIAKHGLERNEYMAEKKAVEALFKGKDVDSELARKTKESLLNEKEALKKKLEDREISTAEFRRDLEDLRHRCLPRYRRYRAMDHSGLSALTGDTVNFESLSKDLVSEYEKGRESEIQGLWDKIRSATGETLKKAYHSGLISRQQYDHISGMYQ</sequence>
<dbReference type="Pfam" id="PF18823">
    <property type="entry name" value="InPase"/>
    <property type="match status" value="1"/>
</dbReference>
<keyword evidence="7" id="KW-1185">Reference proteome</keyword>
<accession>A0ABR4XLU4</accession>
<feature type="compositionally biased region" description="Basic and acidic residues" evidence="2">
    <location>
        <begin position="575"/>
        <end position="593"/>
    </location>
</feature>
<comment type="caution">
    <text evidence="6">The sequence shown here is derived from an EMBL/GenBank/DDBJ whole genome shotgun (WGS) entry which is preliminary data.</text>
</comment>
<name>A0ABR4XLU4_9PORP</name>
<feature type="domain" description="Large polyvalent protein-associated" evidence="4">
    <location>
        <begin position="1101"/>
        <end position="1216"/>
    </location>
</feature>
<evidence type="ECO:0000313" key="6">
    <source>
        <dbReference type="EMBL" id="KGN92607.1"/>
    </source>
</evidence>
<reference evidence="6 7" key="1">
    <citation type="submission" date="2014-08" db="EMBL/GenBank/DDBJ databases">
        <title>Porphyromonas canoris strain:OH2762 Genome sequencing.</title>
        <authorList>
            <person name="Wallis C."/>
            <person name="Deusch O."/>
            <person name="O'Flynn C."/>
            <person name="Davis I."/>
            <person name="Jospin G."/>
            <person name="Darling A.E."/>
            <person name="Coil D.A."/>
            <person name="Alexiev A."/>
            <person name="Horsfall A."/>
            <person name="Kirkwood N."/>
            <person name="Harris S."/>
            <person name="Eisen J.A."/>
        </authorList>
    </citation>
    <scope>NUCLEOTIDE SEQUENCE [LARGE SCALE GENOMIC DNA]</scope>
    <source>
        <strain evidence="7">COT-108 OH2762</strain>
    </source>
</reference>
<organism evidence="6 7">
    <name type="scientific">Porphyromonas canoris</name>
    <dbReference type="NCBI Taxonomy" id="36875"/>
    <lineage>
        <taxon>Bacteria</taxon>
        <taxon>Pseudomonadati</taxon>
        <taxon>Bacteroidota</taxon>
        <taxon>Bacteroidia</taxon>
        <taxon>Bacteroidales</taxon>
        <taxon>Porphyromonadaceae</taxon>
        <taxon>Porphyromonas</taxon>
    </lineage>
</organism>
<evidence type="ECO:0000259" key="5">
    <source>
        <dbReference type="Pfam" id="PF18823"/>
    </source>
</evidence>
<dbReference type="InterPro" id="IPR040824">
    <property type="entry name" value="LPD3"/>
</dbReference>
<evidence type="ECO:0000313" key="7">
    <source>
        <dbReference type="Proteomes" id="UP000030101"/>
    </source>
</evidence>
<dbReference type="Pfam" id="PF18760">
    <property type="entry name" value="ART-PolyVal"/>
    <property type="match status" value="1"/>
</dbReference>
<dbReference type="Proteomes" id="UP000030101">
    <property type="component" value="Unassembled WGS sequence"/>
</dbReference>
<protein>
    <submittedName>
        <fullName evidence="6">Uncharacterized protein</fullName>
    </submittedName>
</protein>
<evidence type="ECO:0000256" key="1">
    <source>
        <dbReference type="SAM" id="Coils"/>
    </source>
</evidence>
<dbReference type="Pfam" id="PF18798">
    <property type="entry name" value="LPD3"/>
    <property type="match status" value="1"/>
</dbReference>
<feature type="domain" description="Inorganic pyrophosphatase" evidence="5">
    <location>
        <begin position="732"/>
        <end position="865"/>
    </location>
</feature>
<gene>
    <name evidence="6" type="ORF">HQ43_05070</name>
</gene>
<keyword evidence="1" id="KW-0175">Coiled coil</keyword>
<dbReference type="EMBL" id="JQZV01000009">
    <property type="protein sequence ID" value="KGN92607.1"/>
    <property type="molecule type" value="Genomic_DNA"/>
</dbReference>
<evidence type="ECO:0000256" key="2">
    <source>
        <dbReference type="SAM" id="MobiDB-lite"/>
    </source>
</evidence>
<dbReference type="InterPro" id="IPR041595">
    <property type="entry name" value="Inorganic_Pase"/>
</dbReference>
<evidence type="ECO:0000259" key="3">
    <source>
        <dbReference type="Pfam" id="PF18760"/>
    </source>
</evidence>
<proteinExistence type="predicted"/>
<feature type="domain" description="ART-PolyVal-like" evidence="3">
    <location>
        <begin position="1276"/>
        <end position="1419"/>
    </location>
</feature>
<feature type="region of interest" description="Disordered" evidence="2">
    <location>
        <begin position="575"/>
        <end position="597"/>
    </location>
</feature>
<dbReference type="InterPro" id="IPR049522">
    <property type="entry name" value="ART-PolyVal_dom"/>
</dbReference>
<feature type="region of interest" description="Disordered" evidence="2">
    <location>
        <begin position="697"/>
        <end position="718"/>
    </location>
</feature>
<evidence type="ECO:0000259" key="4">
    <source>
        <dbReference type="Pfam" id="PF18798"/>
    </source>
</evidence>
<feature type="coiled-coil region" evidence="1">
    <location>
        <begin position="2193"/>
        <end position="2220"/>
    </location>
</feature>